<evidence type="ECO:0000256" key="1">
    <source>
        <dbReference type="RuleBase" id="RU362001"/>
    </source>
</evidence>
<dbReference type="NCBIfam" id="TIGR03930">
    <property type="entry name" value="WXG100_ESAT6"/>
    <property type="match status" value="1"/>
</dbReference>
<dbReference type="InterPro" id="IPR010310">
    <property type="entry name" value="T7SS_ESAT-6-like"/>
</dbReference>
<evidence type="ECO:0000313" key="2">
    <source>
        <dbReference type="EMBL" id="MEB3511706.1"/>
    </source>
</evidence>
<protein>
    <recommendedName>
        <fullName evidence="1">ESAT-6-like protein</fullName>
    </recommendedName>
</protein>
<sequence>MAYTTLGDGSGNTYGVEEGGIDSVVSRMEDSISTLRTSINQIDESVQAVARGWQGDAHREFNTAAAEWHDEVTALNGKLDRLSQAVTSGKNTIVGSDQAGLA</sequence>
<dbReference type="Proteomes" id="UP001348098">
    <property type="component" value="Unassembled WGS sequence"/>
</dbReference>
<keyword evidence="3" id="KW-1185">Reference proteome</keyword>
<dbReference type="EMBL" id="JAYKYQ010000006">
    <property type="protein sequence ID" value="MEB3511706.1"/>
    <property type="molecule type" value="Genomic_DNA"/>
</dbReference>
<evidence type="ECO:0000313" key="3">
    <source>
        <dbReference type="Proteomes" id="UP001348098"/>
    </source>
</evidence>
<reference evidence="2 3" key="1">
    <citation type="submission" date="2023-12" db="EMBL/GenBank/DDBJ databases">
        <title>novel species in genus Nocarida.</title>
        <authorList>
            <person name="Li Z."/>
        </authorList>
    </citation>
    <scope>NUCLEOTIDE SEQUENCE [LARGE SCALE GENOMIC DNA]</scope>
    <source>
        <strain evidence="2 3">CDC186</strain>
    </source>
</reference>
<dbReference type="RefSeq" id="WP_195080404.1">
    <property type="nucleotide sequence ID" value="NZ_JAYESH010000013.1"/>
</dbReference>
<dbReference type="SUPFAM" id="SSF140453">
    <property type="entry name" value="EsxAB dimer-like"/>
    <property type="match status" value="1"/>
</dbReference>
<dbReference type="InterPro" id="IPR036689">
    <property type="entry name" value="ESAT-6-like_sf"/>
</dbReference>
<dbReference type="Pfam" id="PF06013">
    <property type="entry name" value="WXG100"/>
    <property type="match status" value="1"/>
</dbReference>
<dbReference type="Gene3D" id="1.10.287.1060">
    <property type="entry name" value="ESAT-6-like"/>
    <property type="match status" value="1"/>
</dbReference>
<name>A0ABU6AWG1_9NOCA</name>
<comment type="similarity">
    <text evidence="1">Belongs to the WXG100 family.</text>
</comment>
<proteinExistence type="inferred from homology"/>
<gene>
    <name evidence="2" type="ORF">U3653_16880</name>
</gene>
<accession>A0ABU6AWG1</accession>
<organism evidence="2 3">
    <name type="scientific">Nocardia implantans</name>
    <dbReference type="NCBI Taxonomy" id="3108168"/>
    <lineage>
        <taxon>Bacteria</taxon>
        <taxon>Bacillati</taxon>
        <taxon>Actinomycetota</taxon>
        <taxon>Actinomycetes</taxon>
        <taxon>Mycobacteriales</taxon>
        <taxon>Nocardiaceae</taxon>
        <taxon>Nocardia</taxon>
    </lineage>
</organism>
<comment type="caution">
    <text evidence="2">The sequence shown here is derived from an EMBL/GenBank/DDBJ whole genome shotgun (WGS) entry which is preliminary data.</text>
</comment>